<dbReference type="PANTHER" id="PTHR36966:SF1">
    <property type="entry name" value="REP-ASSOCIATED TYROSINE TRANSPOSASE"/>
    <property type="match status" value="1"/>
</dbReference>
<dbReference type="PANTHER" id="PTHR36966">
    <property type="entry name" value="REP-ASSOCIATED TYROSINE TRANSPOSASE"/>
    <property type="match status" value="1"/>
</dbReference>
<proteinExistence type="predicted"/>
<dbReference type="InterPro" id="IPR052715">
    <property type="entry name" value="RAYT_transposase"/>
</dbReference>
<dbReference type="RefSeq" id="WP_173172391.1">
    <property type="nucleotide sequence ID" value="NZ_AP023189.1"/>
</dbReference>
<dbReference type="Proteomes" id="UP000509383">
    <property type="component" value="Chromosome"/>
</dbReference>
<keyword evidence="5" id="KW-1185">Reference proteome</keyword>
<dbReference type="GO" id="GO:0004803">
    <property type="term" value="F:transposase activity"/>
    <property type="evidence" value="ECO:0007669"/>
    <property type="project" value="InterPro"/>
</dbReference>
<dbReference type="Proteomes" id="UP001054892">
    <property type="component" value="Unassembled WGS sequence"/>
</dbReference>
<accession>A0A6J4E9B2</accession>
<dbReference type="InterPro" id="IPR002686">
    <property type="entry name" value="Transposase_17"/>
</dbReference>
<dbReference type="Gene3D" id="3.30.70.1290">
    <property type="entry name" value="Transposase IS200-like"/>
    <property type="match status" value="1"/>
</dbReference>
<reference evidence="2 4" key="1">
    <citation type="submission" date="2020-05" db="EMBL/GenBank/DDBJ databases">
        <title>Characterization of novel class B3 metallo-beta-lactamase from novel Pseudomonas species.</title>
        <authorList>
            <person name="Yamada K."/>
            <person name="Aoki K."/>
            <person name="Ishii Y."/>
        </authorList>
    </citation>
    <scope>NUCLEOTIDE SEQUENCE [LARGE SCALE GENOMIC DNA]</scope>
    <source>
        <strain evidence="2 4">TUM18999</strain>
        <strain evidence="3 5">TUM20286</strain>
    </source>
</reference>
<dbReference type="GO" id="GO:0043565">
    <property type="term" value="F:sequence-specific DNA binding"/>
    <property type="evidence" value="ECO:0007669"/>
    <property type="project" value="TreeGrafter"/>
</dbReference>
<dbReference type="EMBL" id="BQKM01000001">
    <property type="protein sequence ID" value="GJN51254.1"/>
    <property type="molecule type" value="Genomic_DNA"/>
</dbReference>
<dbReference type="AlphaFoldDB" id="A0A6J4E9B2"/>
<sequence length="175" mass="20727">MSRYLRSQRAGSYYFFTLVTAKRRPLLTEPSVRHALRNAIQAVRLEQPFRIHGWVLLPDHLHCLWELPPGDTDFARRWSIIKRKVSQSVHLPPTSNSRVARRESGFWQRRFWEHGIRDADDYRRHMDYLHWNPVKHGLVTRVADWPWSSFHRLVREGLYPTGWGGAGEQDGDFGE</sequence>
<dbReference type="SUPFAM" id="SSF143422">
    <property type="entry name" value="Transposase IS200-like"/>
    <property type="match status" value="1"/>
</dbReference>
<evidence type="ECO:0000313" key="3">
    <source>
        <dbReference type="EMBL" id="GJN51254.1"/>
    </source>
</evidence>
<dbReference type="SMART" id="SM01321">
    <property type="entry name" value="Y1_Tnp"/>
    <property type="match status" value="1"/>
</dbReference>
<organism evidence="2 4">
    <name type="scientific">Pseudomonas tohonis</name>
    <dbReference type="NCBI Taxonomy" id="2725477"/>
    <lineage>
        <taxon>Bacteria</taxon>
        <taxon>Pseudomonadati</taxon>
        <taxon>Pseudomonadota</taxon>
        <taxon>Gammaproteobacteria</taxon>
        <taxon>Pseudomonadales</taxon>
        <taxon>Pseudomonadaceae</taxon>
        <taxon>Pseudomonas</taxon>
    </lineage>
</organism>
<protein>
    <submittedName>
        <fullName evidence="2">Transposase</fullName>
    </submittedName>
</protein>
<dbReference type="InterPro" id="IPR036515">
    <property type="entry name" value="Transposase_17_sf"/>
</dbReference>
<evidence type="ECO:0000313" key="5">
    <source>
        <dbReference type="Proteomes" id="UP001054892"/>
    </source>
</evidence>
<dbReference type="EMBL" id="AP023189">
    <property type="protein sequence ID" value="BCG26015.1"/>
    <property type="molecule type" value="Genomic_DNA"/>
</dbReference>
<dbReference type="GO" id="GO:0006313">
    <property type="term" value="P:DNA transposition"/>
    <property type="evidence" value="ECO:0007669"/>
    <property type="project" value="InterPro"/>
</dbReference>
<evidence type="ECO:0000313" key="2">
    <source>
        <dbReference type="EMBL" id="BCG26015.1"/>
    </source>
</evidence>
<name>A0A6J4E9B2_9PSED</name>
<evidence type="ECO:0000259" key="1">
    <source>
        <dbReference type="SMART" id="SM01321"/>
    </source>
</evidence>
<gene>
    <name evidence="2" type="ORF">TUM18999_42060</name>
    <name evidence="3" type="ORF">TUM20286_10060</name>
</gene>
<feature type="domain" description="Transposase IS200-like" evidence="1">
    <location>
        <begin position="9"/>
        <end position="132"/>
    </location>
</feature>
<dbReference type="NCBIfam" id="NF047646">
    <property type="entry name" value="REP_Tyr_transpos"/>
    <property type="match status" value="1"/>
</dbReference>
<evidence type="ECO:0000313" key="4">
    <source>
        <dbReference type="Proteomes" id="UP000509383"/>
    </source>
</evidence>
<dbReference type="Pfam" id="PF01797">
    <property type="entry name" value="Y1_Tnp"/>
    <property type="match status" value="1"/>
</dbReference>
<dbReference type="KEGG" id="ptw:TUM18999_42060"/>